<accession>A0A6A5W3L8</accession>
<feature type="region of interest" description="Disordered" evidence="1">
    <location>
        <begin position="92"/>
        <end position="112"/>
    </location>
</feature>
<gene>
    <name evidence="2" type="ORF">P154DRAFT_582508</name>
</gene>
<dbReference type="EMBL" id="ML977688">
    <property type="protein sequence ID" value="KAF1993735.1"/>
    <property type="molecule type" value="Genomic_DNA"/>
</dbReference>
<evidence type="ECO:0000313" key="2">
    <source>
        <dbReference type="EMBL" id="KAF1993735.1"/>
    </source>
</evidence>
<sequence>MHKRNAETAAKRGGAANYWAARGGGTKRQRLTDLFVLCVDSGRPPGWWALPLRENCWLAVRRRGGDCEPMKPTNSVGTGLDVAREVSALHRAPPRTHPESASAHDHVHAEGRSAGTAAHFLSETHALGAFQCMSYRAQATPAFRIPAAISVGKTAARSGAQHGRPPNWPATIRRQVEYNQAPMAIFLHRISPKEAPDVCPTGSPTMSSTQHCSTTLPLGLNIASVSLQDRVYSCKLLKSEVRRRRPHWGFPGREPPSWLPHQ</sequence>
<protein>
    <submittedName>
        <fullName evidence="2">Uncharacterized protein</fullName>
    </submittedName>
</protein>
<reference evidence="2" key="1">
    <citation type="journal article" date="2020" name="Stud. Mycol.">
        <title>101 Dothideomycetes genomes: a test case for predicting lifestyles and emergence of pathogens.</title>
        <authorList>
            <person name="Haridas S."/>
            <person name="Albert R."/>
            <person name="Binder M."/>
            <person name="Bloem J."/>
            <person name="Labutti K."/>
            <person name="Salamov A."/>
            <person name="Andreopoulos B."/>
            <person name="Baker S."/>
            <person name="Barry K."/>
            <person name="Bills G."/>
            <person name="Bluhm B."/>
            <person name="Cannon C."/>
            <person name="Castanera R."/>
            <person name="Culley D."/>
            <person name="Daum C."/>
            <person name="Ezra D."/>
            <person name="Gonzalez J."/>
            <person name="Henrissat B."/>
            <person name="Kuo A."/>
            <person name="Liang C."/>
            <person name="Lipzen A."/>
            <person name="Lutzoni F."/>
            <person name="Magnuson J."/>
            <person name="Mondo S."/>
            <person name="Nolan M."/>
            <person name="Ohm R."/>
            <person name="Pangilinan J."/>
            <person name="Park H.-J."/>
            <person name="Ramirez L."/>
            <person name="Alfaro M."/>
            <person name="Sun H."/>
            <person name="Tritt A."/>
            <person name="Yoshinaga Y."/>
            <person name="Zwiers L.-H."/>
            <person name="Turgeon B."/>
            <person name="Goodwin S."/>
            <person name="Spatafora J."/>
            <person name="Crous P."/>
            <person name="Grigoriev I."/>
        </authorList>
    </citation>
    <scope>NUCLEOTIDE SEQUENCE</scope>
    <source>
        <strain evidence="2">CBS 123094</strain>
    </source>
</reference>
<evidence type="ECO:0000313" key="3">
    <source>
        <dbReference type="Proteomes" id="UP000799779"/>
    </source>
</evidence>
<feature type="compositionally biased region" description="Basic and acidic residues" evidence="1">
    <location>
        <begin position="96"/>
        <end position="111"/>
    </location>
</feature>
<name>A0A6A5W3L8_9PLEO</name>
<evidence type="ECO:0000256" key="1">
    <source>
        <dbReference type="SAM" id="MobiDB-lite"/>
    </source>
</evidence>
<keyword evidence="3" id="KW-1185">Reference proteome</keyword>
<proteinExistence type="predicted"/>
<organism evidence="2 3">
    <name type="scientific">Amniculicola lignicola CBS 123094</name>
    <dbReference type="NCBI Taxonomy" id="1392246"/>
    <lineage>
        <taxon>Eukaryota</taxon>
        <taxon>Fungi</taxon>
        <taxon>Dikarya</taxon>
        <taxon>Ascomycota</taxon>
        <taxon>Pezizomycotina</taxon>
        <taxon>Dothideomycetes</taxon>
        <taxon>Pleosporomycetidae</taxon>
        <taxon>Pleosporales</taxon>
        <taxon>Amniculicolaceae</taxon>
        <taxon>Amniculicola</taxon>
    </lineage>
</organism>
<dbReference type="AlphaFoldDB" id="A0A6A5W3L8"/>
<dbReference type="Proteomes" id="UP000799779">
    <property type="component" value="Unassembled WGS sequence"/>
</dbReference>